<evidence type="ECO:0000256" key="1">
    <source>
        <dbReference type="SAM" id="MobiDB-lite"/>
    </source>
</evidence>
<keyword evidence="2" id="KW-0732">Signal</keyword>
<feature type="chain" id="PRO_5031108470" description="Membrane-associated protein" evidence="2">
    <location>
        <begin position="22"/>
        <end position="568"/>
    </location>
</feature>
<dbReference type="Pfam" id="PF05830">
    <property type="entry name" value="NodZ"/>
    <property type="match status" value="1"/>
</dbReference>
<evidence type="ECO:0008006" key="4">
    <source>
        <dbReference type="Google" id="ProtNLM"/>
    </source>
</evidence>
<feature type="region of interest" description="Disordered" evidence="1">
    <location>
        <begin position="55"/>
        <end position="87"/>
    </location>
</feature>
<gene>
    <name evidence="3" type="ORF">CAUS1442_LOCUS404</name>
</gene>
<evidence type="ECO:0000256" key="2">
    <source>
        <dbReference type="SAM" id="SignalP"/>
    </source>
</evidence>
<dbReference type="InterPro" id="IPR008716">
    <property type="entry name" value="NodZ"/>
</dbReference>
<dbReference type="Gene3D" id="3.40.50.11350">
    <property type="match status" value="1"/>
</dbReference>
<protein>
    <recommendedName>
        <fullName evidence="4">Membrane-associated protein</fullName>
    </recommendedName>
</protein>
<name>A0A7R9WMY6_9STRA</name>
<dbReference type="AlphaFoldDB" id="A0A7R9WMY6"/>
<evidence type="ECO:0000313" key="3">
    <source>
        <dbReference type="EMBL" id="CAD8328307.1"/>
    </source>
</evidence>
<proteinExistence type="predicted"/>
<organism evidence="3">
    <name type="scientific">Craspedostauros australis</name>
    <dbReference type="NCBI Taxonomy" id="1486917"/>
    <lineage>
        <taxon>Eukaryota</taxon>
        <taxon>Sar</taxon>
        <taxon>Stramenopiles</taxon>
        <taxon>Ochrophyta</taxon>
        <taxon>Bacillariophyta</taxon>
        <taxon>Bacillariophyceae</taxon>
        <taxon>Bacillariophycidae</taxon>
        <taxon>Naviculales</taxon>
        <taxon>Naviculaceae</taxon>
        <taxon>Craspedostauros</taxon>
    </lineage>
</organism>
<feature type="signal peptide" evidence="2">
    <location>
        <begin position="1"/>
        <end position="21"/>
    </location>
</feature>
<dbReference type="GO" id="GO:0016758">
    <property type="term" value="F:hexosyltransferase activity"/>
    <property type="evidence" value="ECO:0007669"/>
    <property type="project" value="InterPro"/>
</dbReference>
<accession>A0A7R9WMY6</accession>
<sequence length="568" mass="63205">MGRRRNVPLLLMLTTLCVVSTQTSISLLRTILAQSEDESDGHGFDAESSLLAATAPKAGAEPEVDGWTARTDGETSAGSQGLDADGMPVRRDKSRLIHVGIYGLGHRLLRASSAWHLGQALGMTTVKFRWGTCGEDHATGPDIFEYLFETSEWDLPQPSLGSTSGSISMRERPLHDAARADGQGQHGRRNHRDDIEKQVRVRNDVYGYVPGQSLKDFGVPLNATYKSTRDGPFGSKLRSDAAFYRRIETMFRFRDSIDDFMEENGFRNHVVIGLHLRLGNGEQDHFQEAGRQIANETEFVANLTSLIASMIRNRRTDMSTTAGDQSQKSSRKSVVVFLATDAPARIAAVKQQLKDKAQVPVILFPQIRVEADQGVSFTAWKGAGQKCLKGWQAMLSDMIILGHTDVVIAARHSAFTQSLPLSLVFQRADLSAAAATGTTTAEDGHPEFCEVSTDGTSMSCHQSSESWLFRDDPTTPHYSLSHNQSTSFAAGELSFEYLVQHKLLVHLPDVERPKEFEHVLEFLNNPLKDNRESTKMHTFGRKRFNPRYRRRNKPAVSMESRFNFTMNS</sequence>
<reference evidence="3" key="1">
    <citation type="submission" date="2021-01" db="EMBL/GenBank/DDBJ databases">
        <authorList>
            <person name="Corre E."/>
            <person name="Pelletier E."/>
            <person name="Niang G."/>
            <person name="Scheremetjew M."/>
            <person name="Finn R."/>
            <person name="Kale V."/>
            <person name="Holt S."/>
            <person name="Cochrane G."/>
            <person name="Meng A."/>
            <person name="Brown T."/>
            <person name="Cohen L."/>
        </authorList>
    </citation>
    <scope>NUCLEOTIDE SEQUENCE</scope>
    <source>
        <strain evidence="3">CCMP3328</strain>
    </source>
</reference>
<dbReference type="GO" id="GO:0009312">
    <property type="term" value="P:oligosaccharide biosynthetic process"/>
    <property type="evidence" value="ECO:0007669"/>
    <property type="project" value="InterPro"/>
</dbReference>
<dbReference type="EMBL" id="HBEF01000617">
    <property type="protein sequence ID" value="CAD8328307.1"/>
    <property type="molecule type" value="Transcribed_RNA"/>
</dbReference>